<feature type="transmembrane region" description="Helical" evidence="7">
    <location>
        <begin position="75"/>
        <end position="94"/>
    </location>
</feature>
<feature type="transmembrane region" description="Helical" evidence="7">
    <location>
        <begin position="355"/>
        <end position="379"/>
    </location>
</feature>
<dbReference type="GO" id="GO:0005886">
    <property type="term" value="C:plasma membrane"/>
    <property type="evidence" value="ECO:0007669"/>
    <property type="project" value="UniProtKB-SubCell"/>
</dbReference>
<evidence type="ECO:0000256" key="5">
    <source>
        <dbReference type="ARBA" id="ARBA00022989"/>
    </source>
</evidence>
<dbReference type="PROSITE" id="PS50850">
    <property type="entry name" value="MFS"/>
    <property type="match status" value="1"/>
</dbReference>
<organism evidence="9 10">
    <name type="scientific">Saccharopolyspora spinosa</name>
    <dbReference type="NCBI Taxonomy" id="60894"/>
    <lineage>
        <taxon>Bacteria</taxon>
        <taxon>Bacillati</taxon>
        <taxon>Actinomycetota</taxon>
        <taxon>Actinomycetes</taxon>
        <taxon>Pseudonocardiales</taxon>
        <taxon>Pseudonocardiaceae</taxon>
        <taxon>Saccharopolyspora</taxon>
    </lineage>
</organism>
<evidence type="ECO:0000256" key="6">
    <source>
        <dbReference type="ARBA" id="ARBA00023136"/>
    </source>
</evidence>
<dbReference type="Pfam" id="PF07690">
    <property type="entry name" value="MFS_1"/>
    <property type="match status" value="1"/>
</dbReference>
<evidence type="ECO:0000256" key="7">
    <source>
        <dbReference type="SAM" id="Phobius"/>
    </source>
</evidence>
<proteinExistence type="predicted"/>
<dbReference type="OrthoDB" id="9812221at2"/>
<keyword evidence="10" id="KW-1185">Reference proteome</keyword>
<dbReference type="InterPro" id="IPR011701">
    <property type="entry name" value="MFS"/>
</dbReference>
<reference evidence="9" key="1">
    <citation type="submission" date="2017-12" db="EMBL/GenBank/DDBJ databases">
        <title>Sequencing the genomes of 1000 Actinobacteria strains.</title>
        <authorList>
            <person name="Klenk H.-P."/>
        </authorList>
    </citation>
    <scope>NUCLEOTIDE SEQUENCE [LARGE SCALE GENOMIC DNA]</scope>
    <source>
        <strain evidence="9">DSM 44228</strain>
    </source>
</reference>
<dbReference type="AlphaFoldDB" id="A0A2N3Y4W6"/>
<comment type="subcellular location">
    <subcellularLocation>
        <location evidence="1">Cell membrane</location>
        <topology evidence="1">Multi-pass membrane protein</topology>
    </subcellularLocation>
</comment>
<comment type="caution">
    <text evidence="9">The sequence shown here is derived from an EMBL/GenBank/DDBJ whole genome shotgun (WGS) entry which is preliminary data.</text>
</comment>
<evidence type="ECO:0000256" key="3">
    <source>
        <dbReference type="ARBA" id="ARBA00022475"/>
    </source>
</evidence>
<keyword evidence="6 7" id="KW-0472">Membrane</keyword>
<feature type="transmembrane region" description="Helical" evidence="7">
    <location>
        <begin position="161"/>
        <end position="183"/>
    </location>
</feature>
<sequence length="474" mass="49490">MIDARHRNTAFLVAGCFFMENLDSTIVTTAAPDIGESFGVPPTAVGLVMTAYLVTFSVLIPLSAWLTSRLGVRPVFLAAIVIFTLASLGCAASGSLPMLVAMRVMQGVGAAMMVPVGRMAVLSRTEKPDLLRMMAYIVWPGLLAPVVAPLAGALITTYASWQWLFLINVPLGVFASVAAWKLVREADSGTAQRPLDWLGLVLTCGGLGGLTFTAHLISDSDTSWPVTTTLTALCVACLAVAGWHLLRTPNPLVTLHTLRVPTFRLSQSSGFLFWIVVGAAPFLCPLMWQNVFGYSAITSGTLVLFIFVGNLAIKPATTPMLNHFGFRPVLLVSTITLALSMIGLGFTTASTPLPVLAALALLSGVARSVGLTAYATIGLSDVPPEQMRDANTLAATTQQLSTGLAIALATVALRLGAPLGEMVFGARSGAAYTVAFTLLGLAALIATAGALRLHPQAGNAVRTQASAASTPQPS</sequence>
<keyword evidence="3" id="KW-1003">Cell membrane</keyword>
<dbReference type="Gene3D" id="1.20.1720.10">
    <property type="entry name" value="Multidrug resistance protein D"/>
    <property type="match status" value="1"/>
</dbReference>
<name>A0A2N3Y4W6_SACSN</name>
<feature type="domain" description="Major facilitator superfamily (MFS) profile" evidence="8">
    <location>
        <begin position="9"/>
        <end position="458"/>
    </location>
</feature>
<feature type="transmembrane region" description="Helical" evidence="7">
    <location>
        <begin position="294"/>
        <end position="313"/>
    </location>
</feature>
<evidence type="ECO:0000313" key="10">
    <source>
        <dbReference type="Proteomes" id="UP000233786"/>
    </source>
</evidence>
<dbReference type="Proteomes" id="UP000233786">
    <property type="component" value="Unassembled WGS sequence"/>
</dbReference>
<dbReference type="Gene3D" id="1.20.1250.20">
    <property type="entry name" value="MFS general substrate transporter like domains"/>
    <property type="match status" value="1"/>
</dbReference>
<dbReference type="PANTHER" id="PTHR42718">
    <property type="entry name" value="MAJOR FACILITATOR SUPERFAMILY MULTIDRUG TRANSPORTER MFSC"/>
    <property type="match status" value="1"/>
</dbReference>
<feature type="transmembrane region" description="Helical" evidence="7">
    <location>
        <begin position="195"/>
        <end position="217"/>
    </location>
</feature>
<evidence type="ECO:0000256" key="1">
    <source>
        <dbReference type="ARBA" id="ARBA00004651"/>
    </source>
</evidence>
<dbReference type="PANTHER" id="PTHR42718:SF46">
    <property type="entry name" value="BLR6921 PROTEIN"/>
    <property type="match status" value="1"/>
</dbReference>
<keyword evidence="2" id="KW-0813">Transport</keyword>
<dbReference type="RefSeq" id="WP_010312105.1">
    <property type="nucleotide sequence ID" value="NZ_CP061007.1"/>
</dbReference>
<feature type="transmembrane region" description="Helical" evidence="7">
    <location>
        <begin position="46"/>
        <end position="68"/>
    </location>
</feature>
<feature type="transmembrane region" description="Helical" evidence="7">
    <location>
        <begin position="267"/>
        <end position="288"/>
    </location>
</feature>
<evidence type="ECO:0000256" key="4">
    <source>
        <dbReference type="ARBA" id="ARBA00022692"/>
    </source>
</evidence>
<evidence type="ECO:0000259" key="8">
    <source>
        <dbReference type="PROSITE" id="PS50850"/>
    </source>
</evidence>
<protein>
    <submittedName>
        <fullName evidence="9">EmrB/QacA subfamily drug resistance transporter</fullName>
    </submittedName>
</protein>
<gene>
    <name evidence="9" type="ORF">A8926_5994</name>
</gene>
<keyword evidence="5 7" id="KW-1133">Transmembrane helix</keyword>
<feature type="transmembrane region" description="Helical" evidence="7">
    <location>
        <begin position="100"/>
        <end position="121"/>
    </location>
</feature>
<dbReference type="InterPro" id="IPR036259">
    <property type="entry name" value="MFS_trans_sf"/>
</dbReference>
<dbReference type="InterPro" id="IPR020846">
    <property type="entry name" value="MFS_dom"/>
</dbReference>
<feature type="transmembrane region" description="Helical" evidence="7">
    <location>
        <begin position="133"/>
        <end position="155"/>
    </location>
</feature>
<evidence type="ECO:0000313" key="9">
    <source>
        <dbReference type="EMBL" id="PKW17957.1"/>
    </source>
</evidence>
<evidence type="ECO:0000256" key="2">
    <source>
        <dbReference type="ARBA" id="ARBA00022448"/>
    </source>
</evidence>
<dbReference type="GO" id="GO:0022857">
    <property type="term" value="F:transmembrane transporter activity"/>
    <property type="evidence" value="ECO:0007669"/>
    <property type="project" value="InterPro"/>
</dbReference>
<dbReference type="STRING" id="994479.GCA_000194155_05836"/>
<accession>A0A2N3Y4W6</accession>
<feature type="transmembrane region" description="Helical" evidence="7">
    <location>
        <begin position="223"/>
        <end position="246"/>
    </location>
</feature>
<feature type="transmembrane region" description="Helical" evidence="7">
    <location>
        <begin position="400"/>
        <end position="417"/>
    </location>
</feature>
<keyword evidence="4 7" id="KW-0812">Transmembrane</keyword>
<feature type="transmembrane region" description="Helical" evidence="7">
    <location>
        <begin position="325"/>
        <end position="349"/>
    </location>
</feature>
<feature type="transmembrane region" description="Helical" evidence="7">
    <location>
        <begin position="429"/>
        <end position="453"/>
    </location>
</feature>
<dbReference type="EMBL" id="PJNB01000001">
    <property type="protein sequence ID" value="PKW17957.1"/>
    <property type="molecule type" value="Genomic_DNA"/>
</dbReference>
<dbReference type="SUPFAM" id="SSF103473">
    <property type="entry name" value="MFS general substrate transporter"/>
    <property type="match status" value="1"/>
</dbReference>